<keyword evidence="2" id="KW-1185">Reference proteome</keyword>
<evidence type="ECO:0000313" key="2">
    <source>
        <dbReference type="Proteomes" id="UP000246132"/>
    </source>
</evidence>
<protein>
    <submittedName>
        <fullName evidence="1">YHS domain-containing protein</fullName>
    </submittedName>
</protein>
<comment type="caution">
    <text evidence="1">The sequence shown here is derived from an EMBL/GenBank/DDBJ whole genome shotgun (WGS) entry which is preliminary data.</text>
</comment>
<proteinExistence type="predicted"/>
<dbReference type="RefSeq" id="WP_109766701.1">
    <property type="nucleotide sequence ID" value="NZ_QFWV02000005.1"/>
</dbReference>
<name>A0A3A8AD71_9HYPH</name>
<dbReference type="Proteomes" id="UP000246132">
    <property type="component" value="Unassembled WGS sequence"/>
</dbReference>
<dbReference type="AlphaFoldDB" id="A0A3A8AD71"/>
<dbReference type="PROSITE" id="PS51318">
    <property type="entry name" value="TAT"/>
    <property type="match status" value="1"/>
</dbReference>
<dbReference type="NCBIfam" id="NF041384">
    <property type="entry name" value="YHS_seleno_dom"/>
    <property type="match status" value="1"/>
</dbReference>
<dbReference type="EMBL" id="QFWV02000005">
    <property type="protein sequence ID" value="RKF06969.1"/>
    <property type="molecule type" value="Genomic_DNA"/>
</dbReference>
<gene>
    <name evidence="1" type="ORF">DEM25_008990</name>
</gene>
<dbReference type="InterPro" id="IPR006311">
    <property type="entry name" value="TAT_signal"/>
</dbReference>
<sequence>MTRHIVRGKVKTATANLDRRAFLALGAGAVAAALIAGSARKAWAGKVNLDGGAAILGHDPVAYFTQGAAVMGDPSITATHEGATYQFASAENRDAFAADPDRYAPQYGGFCAYAVANGYTAKIDPEAFTVVDDKLYLNFSKGVRSRWERDVPGNITKGDANWPGLSAG</sequence>
<reference evidence="1 2" key="1">
    <citation type="journal article" date="2018" name="Int. J. Syst. Bacteriol.">
        <title>Oceaniradius stylonemae gen. nov., sp. nov., isolated from a red alga, Stylonema cornu-cervi.</title>
        <authorList>
            <person name="Jeong S."/>
        </authorList>
    </citation>
    <scope>NUCLEOTIDE SEQUENCE [LARGE SCALE GENOMIC DNA]</scope>
    <source>
        <strain evidence="1 2">StC1</strain>
    </source>
</reference>
<organism evidence="1 2">
    <name type="scientific">Oceaniradius stylonematis</name>
    <dbReference type="NCBI Taxonomy" id="2184161"/>
    <lineage>
        <taxon>Bacteria</taxon>
        <taxon>Pseudomonadati</taxon>
        <taxon>Pseudomonadota</taxon>
        <taxon>Alphaproteobacteria</taxon>
        <taxon>Hyphomicrobiales</taxon>
        <taxon>Ahrensiaceae</taxon>
        <taxon>Oceaniradius</taxon>
    </lineage>
</organism>
<evidence type="ECO:0000313" key="1">
    <source>
        <dbReference type="EMBL" id="RKF06969.1"/>
    </source>
</evidence>
<accession>A0A3A8AD71</accession>
<dbReference type="OrthoDB" id="344729at2"/>